<evidence type="ECO:0000256" key="6">
    <source>
        <dbReference type="ARBA" id="ARBA00032058"/>
    </source>
</evidence>
<dbReference type="GO" id="GO:0005737">
    <property type="term" value="C:cytoplasm"/>
    <property type="evidence" value="ECO:0007669"/>
    <property type="project" value="UniProtKB-SubCell"/>
</dbReference>
<feature type="region of interest" description="Disordered" evidence="8">
    <location>
        <begin position="180"/>
        <end position="203"/>
    </location>
</feature>
<reference evidence="9 10" key="1">
    <citation type="submission" date="2024-01" db="EMBL/GenBank/DDBJ databases">
        <title>The complete chloroplast genome sequence of Lithospermum erythrorhizon: insights into the phylogenetic relationship among Boraginaceae species and the maternal lineages of purple gromwells.</title>
        <authorList>
            <person name="Okada T."/>
            <person name="Watanabe K."/>
        </authorList>
    </citation>
    <scope>NUCLEOTIDE SEQUENCE [LARGE SCALE GENOMIC DNA]</scope>
</reference>
<evidence type="ECO:0000256" key="3">
    <source>
        <dbReference type="ARBA" id="ARBA00023284"/>
    </source>
</evidence>
<dbReference type="Pfam" id="PF13911">
    <property type="entry name" value="AhpC-TSA_2"/>
    <property type="match status" value="1"/>
</dbReference>
<dbReference type="SUPFAM" id="SSF52833">
    <property type="entry name" value="Thioredoxin-like"/>
    <property type="match status" value="1"/>
</dbReference>
<dbReference type="EMBL" id="BAABME010003146">
    <property type="protein sequence ID" value="GAA0157610.1"/>
    <property type="molecule type" value="Genomic_DNA"/>
</dbReference>
<comment type="caution">
    <text evidence="9">The sequence shown here is derived from an EMBL/GenBank/DDBJ whole genome shotgun (WGS) entry which is preliminary data.</text>
</comment>
<dbReference type="InterPro" id="IPR032801">
    <property type="entry name" value="PXL2A/B/C"/>
</dbReference>
<evidence type="ECO:0000313" key="10">
    <source>
        <dbReference type="Proteomes" id="UP001454036"/>
    </source>
</evidence>
<gene>
    <name evidence="9" type="ORF">LIER_14843</name>
</gene>
<evidence type="ECO:0000313" key="9">
    <source>
        <dbReference type="EMBL" id="GAA0157610.1"/>
    </source>
</evidence>
<evidence type="ECO:0000256" key="8">
    <source>
        <dbReference type="SAM" id="MobiDB-lite"/>
    </source>
</evidence>
<keyword evidence="3" id="KW-0676">Redox-active center</keyword>
<sequence length="475" mass="53550">MRTISAFMRDHSNQAIFYSFITSMSILNNKNCIQEKTTIELTWGSSVQKMASFSIEVFVGNGLLKSLLPKLLEEGWDDVPTLKLMNSEDMDDMNMTQQQKDALGIRSYLHDRALMQYADKMEVTDKSLTELLHFSKVELSTIFAMKRGHIARFMNRTTPCESPFPVPYATPARRRSMIASRTNSINKSKLSSTDSRSNSISMSELSPIDFSRRSPRIPKPLGRNLTLEKSISDFKIRDGYVFKGKVASMPAEARACGCIKPPPVVDEVAPYSAIENISVQRLTPEYKVGTERLVKTKAPPMKASEIWHDKPTVLLCIRRPGCIMCRAEAHQLYSKKPLFDALGVQLIAVLHECIESEVKDFWPRYWGGVVLYDKGMGFFKALGGGKLLKEKFIPGFLLNPRAIANFKRAKATGVQQNFNGEGEIKGGLFILGKGKTGIAYQFIERNFGDWAPFSEVIEICNQLKDRQQRKSESLI</sequence>
<comment type="similarity">
    <text evidence="4">Belongs to the peroxiredoxin-like PRXL2 family. PRXL2A subfamily.</text>
</comment>
<protein>
    <recommendedName>
        <fullName evidence="5">Peroxiredoxin-like 2A</fullName>
    </recommendedName>
    <alternativeName>
        <fullName evidence="7">Peroxiredoxin-like 2 activated in M-CSF stimulated monocytes</fullName>
    </alternativeName>
    <alternativeName>
        <fullName evidence="6">Redox-regulatory protein FAM213A</fullName>
    </alternativeName>
</protein>
<evidence type="ECO:0000256" key="5">
    <source>
        <dbReference type="ARBA" id="ARBA00023849"/>
    </source>
</evidence>
<evidence type="ECO:0000256" key="7">
    <source>
        <dbReference type="ARBA" id="ARBA00032129"/>
    </source>
</evidence>
<proteinExistence type="inferred from homology"/>
<evidence type="ECO:0000256" key="2">
    <source>
        <dbReference type="ARBA" id="ARBA00022490"/>
    </source>
</evidence>
<keyword evidence="10" id="KW-1185">Reference proteome</keyword>
<name>A0AAV3Q4P9_LITER</name>
<dbReference type="Proteomes" id="UP001454036">
    <property type="component" value="Unassembled WGS sequence"/>
</dbReference>
<evidence type="ECO:0000256" key="4">
    <source>
        <dbReference type="ARBA" id="ARBA00023787"/>
    </source>
</evidence>
<dbReference type="PANTHER" id="PTHR28630:SF31">
    <property type="entry name" value="PEROXIREDOXIN-LIKE 2A"/>
    <property type="match status" value="1"/>
</dbReference>
<evidence type="ECO:0000256" key="1">
    <source>
        <dbReference type="ARBA" id="ARBA00004496"/>
    </source>
</evidence>
<organism evidence="9 10">
    <name type="scientific">Lithospermum erythrorhizon</name>
    <name type="common">Purple gromwell</name>
    <name type="synonym">Lithospermum officinale var. erythrorhizon</name>
    <dbReference type="NCBI Taxonomy" id="34254"/>
    <lineage>
        <taxon>Eukaryota</taxon>
        <taxon>Viridiplantae</taxon>
        <taxon>Streptophyta</taxon>
        <taxon>Embryophyta</taxon>
        <taxon>Tracheophyta</taxon>
        <taxon>Spermatophyta</taxon>
        <taxon>Magnoliopsida</taxon>
        <taxon>eudicotyledons</taxon>
        <taxon>Gunneridae</taxon>
        <taxon>Pentapetalae</taxon>
        <taxon>asterids</taxon>
        <taxon>lamiids</taxon>
        <taxon>Boraginales</taxon>
        <taxon>Boraginaceae</taxon>
        <taxon>Boraginoideae</taxon>
        <taxon>Lithospermeae</taxon>
        <taxon>Lithospermum</taxon>
    </lineage>
</organism>
<dbReference type="InterPro" id="IPR036249">
    <property type="entry name" value="Thioredoxin-like_sf"/>
</dbReference>
<dbReference type="PANTHER" id="PTHR28630">
    <property type="match status" value="1"/>
</dbReference>
<dbReference type="AlphaFoldDB" id="A0AAV3Q4P9"/>
<accession>A0AAV3Q4P9</accession>
<keyword evidence="2" id="KW-0963">Cytoplasm</keyword>
<comment type="subcellular location">
    <subcellularLocation>
        <location evidence="1">Cytoplasm</location>
    </subcellularLocation>
</comment>